<organism evidence="2 3">
    <name type="scientific">Trichoderma harzianum CBS 226.95</name>
    <dbReference type="NCBI Taxonomy" id="983964"/>
    <lineage>
        <taxon>Eukaryota</taxon>
        <taxon>Fungi</taxon>
        <taxon>Dikarya</taxon>
        <taxon>Ascomycota</taxon>
        <taxon>Pezizomycotina</taxon>
        <taxon>Sordariomycetes</taxon>
        <taxon>Hypocreomycetidae</taxon>
        <taxon>Hypocreales</taxon>
        <taxon>Hypocreaceae</taxon>
        <taxon>Trichoderma</taxon>
    </lineage>
</organism>
<dbReference type="GeneID" id="36624326"/>
<sequence length="453" mass="49978">MCPARGTVSYHKAKGDFSCFGSSELSSGAWSPDDARIQVFICSYPVVARETGEYHGPEYLHAADGMVLILECELDSIEGTAKKELHALKYEVHAVGRQVYMLGLRKEETRTRTPLEQGQIDSPRLGPAATTFSDHGRASRYLKPGVAVHSSVFLDHPPTYHMHRTVRVAVCRSMFLVKKRKASARSTKDDAVCLAKKLPFLAALTPASIPGQQQFSTVLVQVQVQIQVLAPWHPNVLAILFRLNSLVQSREHRRPASTWLELPHLIHLASATRHQTLLRHPEPCWLPFDKTATSKKENVKNKQNTEASGSATSYRRASIHLPMLVCAKARPGVAMQRPGPLTEVMATLLINPFSACWSAQASLVNTTRWNVHGPATIFGLETRRDETRYAYGLRTSDDDDISGRAPVDVLLADAALHDIEGSAQPILCPAPGTIASAPPQPPYIGEKDRTLRR</sequence>
<evidence type="ECO:0000313" key="2">
    <source>
        <dbReference type="EMBL" id="PTB57759.1"/>
    </source>
</evidence>
<protein>
    <submittedName>
        <fullName evidence="2">Uncharacterized protein</fullName>
    </submittedName>
</protein>
<proteinExistence type="predicted"/>
<dbReference type="Proteomes" id="UP000241690">
    <property type="component" value="Unassembled WGS sequence"/>
</dbReference>
<dbReference type="AlphaFoldDB" id="A0A2T4AL18"/>
<evidence type="ECO:0000313" key="3">
    <source>
        <dbReference type="Proteomes" id="UP000241690"/>
    </source>
</evidence>
<evidence type="ECO:0000256" key="1">
    <source>
        <dbReference type="SAM" id="MobiDB-lite"/>
    </source>
</evidence>
<reference evidence="2 3" key="1">
    <citation type="submission" date="2016-07" db="EMBL/GenBank/DDBJ databases">
        <title>Multiple horizontal gene transfer events from other fungi enriched the ability of initially mycotrophic Trichoderma (Ascomycota) to feed on dead plant biomass.</title>
        <authorList>
            <consortium name="DOE Joint Genome Institute"/>
            <person name="Aerts A."/>
            <person name="Atanasova L."/>
            <person name="Chenthamara K."/>
            <person name="Zhang J."/>
            <person name="Grujic M."/>
            <person name="Henrissat B."/>
            <person name="Kuo A."/>
            <person name="Salamov A."/>
            <person name="Lipzen A."/>
            <person name="Labutti K."/>
            <person name="Barry K."/>
            <person name="Miao Y."/>
            <person name="Rahimi M.J."/>
            <person name="Shen Q."/>
            <person name="Grigoriev I.V."/>
            <person name="Kubicek C.P."/>
            <person name="Druzhinina I.S."/>
        </authorList>
    </citation>
    <scope>NUCLEOTIDE SEQUENCE [LARGE SCALE GENOMIC DNA]</scope>
    <source>
        <strain evidence="2 3">CBS 226.95</strain>
    </source>
</reference>
<dbReference type="RefSeq" id="XP_024777436.1">
    <property type="nucleotide sequence ID" value="XM_024915757.1"/>
</dbReference>
<gene>
    <name evidence="2" type="ORF">M431DRAFT_479326</name>
</gene>
<dbReference type="EMBL" id="KZ679677">
    <property type="protein sequence ID" value="PTB57759.1"/>
    <property type="molecule type" value="Genomic_DNA"/>
</dbReference>
<feature type="region of interest" description="Disordered" evidence="1">
    <location>
        <begin position="432"/>
        <end position="453"/>
    </location>
</feature>
<name>A0A2T4AL18_TRIHA</name>
<accession>A0A2T4AL18</accession>
<keyword evidence="3" id="KW-1185">Reference proteome</keyword>